<accession>A0ABT2GC79</accession>
<evidence type="ECO:0000259" key="5">
    <source>
        <dbReference type="PROSITE" id="PS50893"/>
    </source>
</evidence>
<dbReference type="PANTHER" id="PTHR43790">
    <property type="entry name" value="CARBOHYDRATE TRANSPORT ATP-BINDING PROTEIN MG119-RELATED"/>
    <property type="match status" value="1"/>
</dbReference>
<dbReference type="RefSeq" id="WP_259485357.1">
    <property type="nucleotide sequence ID" value="NZ_JANTEZ010000002.1"/>
</dbReference>
<evidence type="ECO:0000313" key="6">
    <source>
        <dbReference type="EMBL" id="MCS5713814.1"/>
    </source>
</evidence>
<dbReference type="InterPro" id="IPR027417">
    <property type="entry name" value="P-loop_NTPase"/>
</dbReference>
<dbReference type="InterPro" id="IPR003439">
    <property type="entry name" value="ABC_transporter-like_ATP-bd"/>
</dbReference>
<proteinExistence type="predicted"/>
<keyword evidence="4" id="KW-0067">ATP-binding</keyword>
<dbReference type="InterPro" id="IPR050107">
    <property type="entry name" value="ABC_carbohydrate_import_ATPase"/>
</dbReference>
<evidence type="ECO:0000256" key="4">
    <source>
        <dbReference type="ARBA" id="ARBA00022840"/>
    </source>
</evidence>
<evidence type="ECO:0000256" key="2">
    <source>
        <dbReference type="ARBA" id="ARBA00022737"/>
    </source>
</evidence>
<feature type="domain" description="ABC transporter" evidence="5">
    <location>
        <begin position="1"/>
        <end position="217"/>
    </location>
</feature>
<keyword evidence="3" id="KW-0547">Nucleotide-binding</keyword>
<evidence type="ECO:0000313" key="7">
    <source>
        <dbReference type="Proteomes" id="UP001165580"/>
    </source>
</evidence>
<sequence length="484" mass="50009">MTPAEFRFTLPSGDALVTRAGAVVALCAGDDDGPDGLAREIADRITSGVAPVYAWIDRRRGLVPALDVAENIFMGHERRRTRGLFRCGIDWKRTRDDAAALLAGLGSTLRPVDRAGDAGEFDRLVIELARAEARGAAVVALDEPAARLSPADAARLIELLGGLAARGAAVLVVTQRPAEALGYADELVVLRGGAIVGAHRRSSWSGSAAEREAVRDRVLAELVGVTDARPALPPQPASGPPLLRVAAWSTSDPVEPERRLVSDAALDVRPGEIVGLAGLRDSGAESLLLSVYGRSEGTGTTGTVELDGRPVDTSTVEKAIAAGLFLATTSAPRYRVRFVGGIAMPVSASKLPALVSLGLVDRDSDTAPREGFGDKMLGAARALGKGGDEAGHIRGLVAAFPASDRRVLLLGEPFRGSTDAQRAEMVTHLEAARASGKAVVIASADLPALLAICDRVVTMAAGRVTGEVRAGAAPASVGALLAPA</sequence>
<name>A0ABT2GC79_9MICO</name>
<dbReference type="PANTHER" id="PTHR43790:SF9">
    <property type="entry name" value="GALACTOFURANOSE TRANSPORTER ATP-BINDING PROTEIN YTFR"/>
    <property type="match status" value="1"/>
</dbReference>
<dbReference type="Proteomes" id="UP001165580">
    <property type="component" value="Unassembled WGS sequence"/>
</dbReference>
<comment type="caution">
    <text evidence="6">The sequence shown here is derived from an EMBL/GenBank/DDBJ whole genome shotgun (WGS) entry which is preliminary data.</text>
</comment>
<keyword evidence="1" id="KW-0813">Transport</keyword>
<keyword evidence="7" id="KW-1185">Reference proteome</keyword>
<dbReference type="PROSITE" id="PS50893">
    <property type="entry name" value="ABC_TRANSPORTER_2"/>
    <property type="match status" value="1"/>
</dbReference>
<dbReference type="EMBL" id="JANTEZ010000002">
    <property type="protein sequence ID" value="MCS5713814.1"/>
    <property type="molecule type" value="Genomic_DNA"/>
</dbReference>
<reference evidence="6" key="1">
    <citation type="submission" date="2022-08" db="EMBL/GenBank/DDBJ databases">
        <authorList>
            <person name="Deng Y."/>
            <person name="Han X.-F."/>
            <person name="Zhang Y.-Q."/>
        </authorList>
    </citation>
    <scope>NUCLEOTIDE SEQUENCE</scope>
    <source>
        <strain evidence="6">CPCC 205716</strain>
    </source>
</reference>
<protein>
    <recommendedName>
        <fullName evidence="5">ABC transporter domain-containing protein</fullName>
    </recommendedName>
</protein>
<keyword evidence="2" id="KW-0677">Repeat</keyword>
<organism evidence="6 7">
    <name type="scientific">Herbiconiux gentiana</name>
    <dbReference type="NCBI Taxonomy" id="2970912"/>
    <lineage>
        <taxon>Bacteria</taxon>
        <taxon>Bacillati</taxon>
        <taxon>Actinomycetota</taxon>
        <taxon>Actinomycetes</taxon>
        <taxon>Micrococcales</taxon>
        <taxon>Microbacteriaceae</taxon>
        <taxon>Herbiconiux</taxon>
    </lineage>
</organism>
<gene>
    <name evidence="6" type="ORF">NVV95_04530</name>
</gene>
<dbReference type="Gene3D" id="3.40.50.300">
    <property type="entry name" value="P-loop containing nucleotide triphosphate hydrolases"/>
    <property type="match status" value="3"/>
</dbReference>
<evidence type="ECO:0000256" key="3">
    <source>
        <dbReference type="ARBA" id="ARBA00022741"/>
    </source>
</evidence>
<dbReference type="SUPFAM" id="SSF52540">
    <property type="entry name" value="P-loop containing nucleoside triphosphate hydrolases"/>
    <property type="match status" value="2"/>
</dbReference>
<evidence type="ECO:0000256" key="1">
    <source>
        <dbReference type="ARBA" id="ARBA00022448"/>
    </source>
</evidence>